<dbReference type="GO" id="GO:0090729">
    <property type="term" value="F:toxin activity"/>
    <property type="evidence" value="ECO:0007669"/>
    <property type="project" value="UniProtKB-KW"/>
</dbReference>
<dbReference type="AlphaFoldDB" id="A0A7U5PGS7"/>
<comment type="subcellular location">
    <subcellularLocation>
        <location evidence="1">Secreted</location>
    </subcellularLocation>
</comment>
<proteinExistence type="inferred from homology"/>
<dbReference type="GO" id="GO:0005615">
    <property type="term" value="C:extracellular space"/>
    <property type="evidence" value="ECO:0007669"/>
    <property type="project" value="InterPro"/>
</dbReference>
<comment type="similarity">
    <text evidence="2">Belongs to the heat-stable enterotoxin family.</text>
</comment>
<evidence type="ECO:0000256" key="5">
    <source>
        <dbReference type="ARBA" id="ARBA00022861"/>
    </source>
</evidence>
<dbReference type="Pfam" id="PF02048">
    <property type="entry name" value="Enterotoxin_ST"/>
    <property type="match status" value="1"/>
</dbReference>
<keyword evidence="3" id="KW-0964">Secreted</keyword>
<dbReference type="KEGG" id="yel:LC20_08020"/>
<dbReference type="InterPro" id="IPR001489">
    <property type="entry name" value="Heat-stable_enterotox_STa"/>
</dbReference>
<accession>A0A7U5PGS7</accession>
<evidence type="ECO:0000313" key="10">
    <source>
        <dbReference type="Proteomes" id="UP000230961"/>
    </source>
</evidence>
<gene>
    <name evidence="9" type="ORF">LC20_08020</name>
</gene>
<keyword evidence="4" id="KW-0800">Toxin</keyword>
<feature type="signal peptide" evidence="8">
    <location>
        <begin position="1"/>
        <end position="19"/>
    </location>
</feature>
<evidence type="ECO:0000256" key="7">
    <source>
        <dbReference type="ARBA" id="ARBA00023157"/>
    </source>
</evidence>
<feature type="chain" id="PRO_5031488582" evidence="8">
    <location>
        <begin position="20"/>
        <end position="71"/>
    </location>
</feature>
<dbReference type="EMBL" id="CP007448">
    <property type="protein sequence ID" value="ATX62894.1"/>
    <property type="molecule type" value="Genomic_DNA"/>
</dbReference>
<dbReference type="PROSITE" id="PS00273">
    <property type="entry name" value="ENTEROTOXIN_H_STABLE"/>
    <property type="match status" value="1"/>
</dbReference>
<keyword evidence="5" id="KW-0260">Enterotoxin</keyword>
<evidence type="ECO:0000256" key="8">
    <source>
        <dbReference type="SAM" id="SignalP"/>
    </source>
</evidence>
<organism evidence="9 10">
    <name type="scientific">Yersinia enterocolitica LC20</name>
    <dbReference type="NCBI Taxonomy" id="1443113"/>
    <lineage>
        <taxon>Bacteria</taxon>
        <taxon>Pseudomonadati</taxon>
        <taxon>Pseudomonadota</taxon>
        <taxon>Gammaproteobacteria</taxon>
        <taxon>Enterobacterales</taxon>
        <taxon>Yersiniaceae</taxon>
        <taxon>Yersinia</taxon>
    </lineage>
</organism>
<protein>
    <submittedName>
        <fullName evidence="9">Heat-stable enterotoxin</fullName>
    </submittedName>
</protein>
<dbReference type="InterPro" id="IPR019806">
    <property type="entry name" value="Heat-stable_enterotox_CS"/>
</dbReference>
<keyword evidence="6" id="KW-0843">Virulence</keyword>
<keyword evidence="7" id="KW-1015">Disulfide bond</keyword>
<sequence>MKKIVFGLVFMLYSLSTFGQEAASKWPGDVLPAPLAIEVNKQVCDIPFPPSRGGCYDWCCEVCCNPACAGC</sequence>
<dbReference type="Proteomes" id="UP000230961">
    <property type="component" value="Chromosome"/>
</dbReference>
<evidence type="ECO:0000256" key="2">
    <source>
        <dbReference type="ARBA" id="ARBA00007697"/>
    </source>
</evidence>
<reference evidence="9 10" key="1">
    <citation type="submission" date="2017-11" db="EMBL/GenBank/DDBJ databases">
        <title>The complete genome sequence and comparative genome analysis of Yersinia enterocolitica strain LC20.</title>
        <authorList>
            <person name="Shi G."/>
            <person name="Su M."/>
            <person name="Liang J."/>
            <person name="Gu W."/>
            <person name="Xiao Y."/>
            <person name="Zhang Z."/>
            <person name="Qiu H."/>
            <person name="Duan R."/>
            <person name="Zhang Z."/>
            <person name="Li Y."/>
            <person name="Zhang X."/>
            <person name="Ling Y."/>
            <person name="Song L."/>
            <person name="Chen M."/>
            <person name="Zhao Y."/>
            <person name="Wu J."/>
            <person name="Jing H."/>
            <person name="Xiao J."/>
            <person name="Wang X."/>
        </authorList>
    </citation>
    <scope>NUCLEOTIDE SEQUENCE [LARGE SCALE GENOMIC DNA]</scope>
    <source>
        <strain evidence="9 10">LC20</strain>
    </source>
</reference>
<evidence type="ECO:0000256" key="6">
    <source>
        <dbReference type="ARBA" id="ARBA00023026"/>
    </source>
</evidence>
<evidence type="ECO:0000256" key="3">
    <source>
        <dbReference type="ARBA" id="ARBA00022525"/>
    </source>
</evidence>
<keyword evidence="8" id="KW-0732">Signal</keyword>
<name>A0A7U5PGS7_YEREN</name>
<evidence type="ECO:0000256" key="4">
    <source>
        <dbReference type="ARBA" id="ARBA00022656"/>
    </source>
</evidence>
<evidence type="ECO:0000256" key="1">
    <source>
        <dbReference type="ARBA" id="ARBA00004613"/>
    </source>
</evidence>
<evidence type="ECO:0000313" key="9">
    <source>
        <dbReference type="EMBL" id="ATX62894.1"/>
    </source>
</evidence>